<evidence type="ECO:0000256" key="1">
    <source>
        <dbReference type="SAM" id="SignalP"/>
    </source>
</evidence>
<dbReference type="Proteomes" id="UP001187192">
    <property type="component" value="Unassembled WGS sequence"/>
</dbReference>
<reference evidence="3" key="1">
    <citation type="submission" date="2023-07" db="EMBL/GenBank/DDBJ databases">
        <title>draft genome sequence of fig (Ficus carica).</title>
        <authorList>
            <person name="Takahashi T."/>
            <person name="Nishimura K."/>
        </authorList>
    </citation>
    <scope>NUCLEOTIDE SEQUENCE</scope>
</reference>
<dbReference type="AlphaFoldDB" id="A0AA87ZS19"/>
<dbReference type="EMBL" id="BTGU01000012">
    <property type="protein sequence ID" value="GMN41403.1"/>
    <property type="molecule type" value="Genomic_DNA"/>
</dbReference>
<keyword evidence="4" id="KW-1185">Reference proteome</keyword>
<protein>
    <recommendedName>
        <fullName evidence="2">Subtilisin-like protease fibronectin type-III domain-containing protein</fullName>
    </recommendedName>
</protein>
<dbReference type="Gene3D" id="2.60.40.2310">
    <property type="match status" value="1"/>
</dbReference>
<evidence type="ECO:0000259" key="2">
    <source>
        <dbReference type="Pfam" id="PF17766"/>
    </source>
</evidence>
<accession>A0AA87ZS19</accession>
<sequence>MALTWFFFLILVITSTLLNGHSSAAQDDRKIYIVYMGDSTKDEVSMSQLHANMLQKVVGRTVTNVGSPASTYKANLVAPPGIKITVNPSVLSFTSLGEKLSYAVTVQGTVGKKLVVSASLVWDDGSCQVRSPIIVYIPT</sequence>
<feature type="signal peptide" evidence="1">
    <location>
        <begin position="1"/>
        <end position="20"/>
    </location>
</feature>
<organism evidence="3 4">
    <name type="scientific">Ficus carica</name>
    <name type="common">Common fig</name>
    <dbReference type="NCBI Taxonomy" id="3494"/>
    <lineage>
        <taxon>Eukaryota</taxon>
        <taxon>Viridiplantae</taxon>
        <taxon>Streptophyta</taxon>
        <taxon>Embryophyta</taxon>
        <taxon>Tracheophyta</taxon>
        <taxon>Spermatophyta</taxon>
        <taxon>Magnoliopsida</taxon>
        <taxon>eudicotyledons</taxon>
        <taxon>Gunneridae</taxon>
        <taxon>Pentapetalae</taxon>
        <taxon>rosids</taxon>
        <taxon>fabids</taxon>
        <taxon>Rosales</taxon>
        <taxon>Moraceae</taxon>
        <taxon>Ficeae</taxon>
        <taxon>Ficus</taxon>
    </lineage>
</organism>
<comment type="caution">
    <text evidence="3">The sequence shown here is derived from an EMBL/GenBank/DDBJ whole genome shotgun (WGS) entry which is preliminary data.</text>
</comment>
<gene>
    <name evidence="3" type="ORF">TIFTF001_010624</name>
</gene>
<proteinExistence type="predicted"/>
<feature type="domain" description="Subtilisin-like protease fibronectin type-III" evidence="2">
    <location>
        <begin position="51"/>
        <end position="135"/>
    </location>
</feature>
<feature type="chain" id="PRO_5041704459" description="Subtilisin-like protease fibronectin type-III domain-containing protein" evidence="1">
    <location>
        <begin position="21"/>
        <end position="139"/>
    </location>
</feature>
<dbReference type="Pfam" id="PF17766">
    <property type="entry name" value="fn3_6"/>
    <property type="match status" value="1"/>
</dbReference>
<evidence type="ECO:0000313" key="4">
    <source>
        <dbReference type="Proteomes" id="UP001187192"/>
    </source>
</evidence>
<dbReference type="InterPro" id="IPR041469">
    <property type="entry name" value="Subtilisin-like_FN3"/>
</dbReference>
<keyword evidence="1" id="KW-0732">Signal</keyword>
<evidence type="ECO:0000313" key="3">
    <source>
        <dbReference type="EMBL" id="GMN41403.1"/>
    </source>
</evidence>
<name>A0AA87ZS19_FICCA</name>